<proteinExistence type="predicted"/>
<keyword evidence="2" id="KW-1185">Reference proteome</keyword>
<dbReference type="EMBL" id="JROU02000944">
    <property type="protein sequence ID" value="OEH77883.1"/>
    <property type="molecule type" value="Genomic_DNA"/>
</dbReference>
<dbReference type="VEuPathDB" id="ToxoDB:LOC34621742"/>
<gene>
    <name evidence="1" type="ORF">cyc_05381</name>
</gene>
<dbReference type="SUPFAM" id="SSF52833">
    <property type="entry name" value="Thioredoxin-like"/>
    <property type="match status" value="1"/>
</dbReference>
<dbReference type="VEuPathDB" id="ToxoDB:cyc_05381"/>
<dbReference type="InterPro" id="IPR036249">
    <property type="entry name" value="Thioredoxin-like_sf"/>
</dbReference>
<name>A0A1D3D361_9EIME</name>
<comment type="caution">
    <text evidence="1">The sequence shown here is derived from an EMBL/GenBank/DDBJ whole genome shotgun (WGS) entry which is preliminary data.</text>
</comment>
<reference evidence="1 2" key="1">
    <citation type="journal article" date="2016" name="BMC Genomics">
        <title>Comparative genomics reveals Cyclospora cayetanensis possesses coccidia-like metabolism and invasion components but unique surface antigens.</title>
        <authorList>
            <person name="Liu S."/>
            <person name="Wang L."/>
            <person name="Zheng H."/>
            <person name="Xu Z."/>
            <person name="Roellig D.M."/>
            <person name="Li N."/>
            <person name="Frace M.A."/>
            <person name="Tang K."/>
            <person name="Arrowood M.J."/>
            <person name="Moss D.M."/>
            <person name="Zhang L."/>
            <person name="Feng Y."/>
            <person name="Xiao L."/>
        </authorList>
    </citation>
    <scope>NUCLEOTIDE SEQUENCE [LARGE SCALE GENOMIC DNA]</scope>
    <source>
        <strain evidence="1 2">CHN_HEN01</strain>
    </source>
</reference>
<evidence type="ECO:0000313" key="2">
    <source>
        <dbReference type="Proteomes" id="UP000095192"/>
    </source>
</evidence>
<dbReference type="AlphaFoldDB" id="A0A1D3D361"/>
<dbReference type="Gene3D" id="3.40.30.10">
    <property type="entry name" value="Glutaredoxin"/>
    <property type="match status" value="1"/>
</dbReference>
<dbReference type="GeneID" id="34621742"/>
<evidence type="ECO:0000313" key="1">
    <source>
        <dbReference type="EMBL" id="OEH77883.1"/>
    </source>
</evidence>
<protein>
    <submittedName>
        <fullName evidence="1">RNA-binding protein</fullName>
    </submittedName>
</protein>
<organism evidence="1 2">
    <name type="scientific">Cyclospora cayetanensis</name>
    <dbReference type="NCBI Taxonomy" id="88456"/>
    <lineage>
        <taxon>Eukaryota</taxon>
        <taxon>Sar</taxon>
        <taxon>Alveolata</taxon>
        <taxon>Apicomplexa</taxon>
        <taxon>Conoidasida</taxon>
        <taxon>Coccidia</taxon>
        <taxon>Eucoccidiorida</taxon>
        <taxon>Eimeriorina</taxon>
        <taxon>Eimeriidae</taxon>
        <taxon>Cyclospora</taxon>
    </lineage>
</organism>
<dbReference type="Proteomes" id="UP000095192">
    <property type="component" value="Unassembled WGS sequence"/>
</dbReference>
<sequence length="233" mass="25401">MAPSAIRKYCTTVASRSAVRVGFSRSVRPSYRPFLALASRGATSAAAPITEAFPFLSRRSAAEGGIPGSFGEVAAASSGSAPENVKVIRDMDAFEAEVYRQPAQPLAIFFSVKFNNHNKQLLDQFMAMANSVGSNVSFLIVDVDEVPRAAYHCGVEQPCTFVVQYKGDAFRRRIADSIGTKTPQQLIGDLRAALDACLSALQQPEPPQQRVEWYSHSIPVDNLNVYRVNWPTA</sequence>
<dbReference type="Pfam" id="PF00085">
    <property type="entry name" value="Thioredoxin"/>
    <property type="match status" value="1"/>
</dbReference>
<dbReference type="OrthoDB" id="363857at2759"/>
<accession>A0A1D3D361</accession>
<dbReference type="InterPro" id="IPR013766">
    <property type="entry name" value="Thioredoxin_domain"/>
</dbReference>